<accession>A0ABU6VNX6</accession>
<feature type="compositionally biased region" description="Low complexity" evidence="1">
    <location>
        <begin position="14"/>
        <end position="29"/>
    </location>
</feature>
<feature type="compositionally biased region" description="Basic and acidic residues" evidence="1">
    <location>
        <begin position="34"/>
        <end position="49"/>
    </location>
</feature>
<dbReference type="Proteomes" id="UP001341840">
    <property type="component" value="Unassembled WGS sequence"/>
</dbReference>
<proteinExistence type="predicted"/>
<comment type="caution">
    <text evidence="2">The sequence shown here is derived from an EMBL/GenBank/DDBJ whole genome shotgun (WGS) entry which is preliminary data.</text>
</comment>
<evidence type="ECO:0000313" key="3">
    <source>
        <dbReference type="Proteomes" id="UP001341840"/>
    </source>
</evidence>
<evidence type="ECO:0000256" key="1">
    <source>
        <dbReference type="SAM" id="MobiDB-lite"/>
    </source>
</evidence>
<reference evidence="2 3" key="1">
    <citation type="journal article" date="2023" name="Plants (Basel)">
        <title>Bridging the Gap: Combining Genomics and Transcriptomics Approaches to Understand Stylosanthes scabra, an Orphan Legume from the Brazilian Caatinga.</title>
        <authorList>
            <person name="Ferreira-Neto J.R.C."/>
            <person name="da Silva M.D."/>
            <person name="Binneck E."/>
            <person name="de Melo N.F."/>
            <person name="da Silva R.H."/>
            <person name="de Melo A.L.T.M."/>
            <person name="Pandolfi V."/>
            <person name="Bustamante F.O."/>
            <person name="Brasileiro-Vidal A.C."/>
            <person name="Benko-Iseppon A.M."/>
        </authorList>
    </citation>
    <scope>NUCLEOTIDE SEQUENCE [LARGE SCALE GENOMIC DNA]</scope>
    <source>
        <tissue evidence="2">Leaves</tissue>
    </source>
</reference>
<protein>
    <submittedName>
        <fullName evidence="2">Uncharacterized protein</fullName>
    </submittedName>
</protein>
<dbReference type="EMBL" id="JASCZI010151646">
    <property type="protein sequence ID" value="MED6173873.1"/>
    <property type="molecule type" value="Genomic_DNA"/>
</dbReference>
<keyword evidence="3" id="KW-1185">Reference proteome</keyword>
<gene>
    <name evidence="2" type="ORF">PIB30_063767</name>
</gene>
<name>A0ABU6VNX6_9FABA</name>
<sequence length="180" mass="20111">MPIRKGGSRIPRATRSSSPTNSTISSATSRSKRHCDLPHEDDYSNDPRPRSPCMRATAYLHLFAHGASSQGVVRQTDQVRSVPELPIESFPHFVVLLRVRYFVRRLSASLGAIRMSQDSELRKFIKLPRTSADSSGGELQLKRRTVDPERQELARSEGIDAIPLNCEVADEVVESIRGDK</sequence>
<evidence type="ECO:0000313" key="2">
    <source>
        <dbReference type="EMBL" id="MED6173873.1"/>
    </source>
</evidence>
<feature type="region of interest" description="Disordered" evidence="1">
    <location>
        <begin position="1"/>
        <end position="50"/>
    </location>
</feature>
<organism evidence="2 3">
    <name type="scientific">Stylosanthes scabra</name>
    <dbReference type="NCBI Taxonomy" id="79078"/>
    <lineage>
        <taxon>Eukaryota</taxon>
        <taxon>Viridiplantae</taxon>
        <taxon>Streptophyta</taxon>
        <taxon>Embryophyta</taxon>
        <taxon>Tracheophyta</taxon>
        <taxon>Spermatophyta</taxon>
        <taxon>Magnoliopsida</taxon>
        <taxon>eudicotyledons</taxon>
        <taxon>Gunneridae</taxon>
        <taxon>Pentapetalae</taxon>
        <taxon>rosids</taxon>
        <taxon>fabids</taxon>
        <taxon>Fabales</taxon>
        <taxon>Fabaceae</taxon>
        <taxon>Papilionoideae</taxon>
        <taxon>50 kb inversion clade</taxon>
        <taxon>dalbergioids sensu lato</taxon>
        <taxon>Dalbergieae</taxon>
        <taxon>Pterocarpus clade</taxon>
        <taxon>Stylosanthes</taxon>
    </lineage>
</organism>